<dbReference type="EMBL" id="MRAE01000008">
    <property type="protein sequence ID" value="OOO68502.1"/>
    <property type="molecule type" value="Genomic_DNA"/>
</dbReference>
<dbReference type="Proteomes" id="UP000190256">
    <property type="component" value="Unassembled WGS sequence"/>
</dbReference>
<reference evidence="1 3" key="2">
    <citation type="submission" date="2016-12" db="EMBL/GenBank/DDBJ databases">
        <title>Clostridium tepidum sp. nov., a close relative of Clostridium sporogenes and Clostridium botulinum Group I.</title>
        <authorList>
            <person name="Dobritsa A.P."/>
            <person name="Kutumbaka K."/>
            <person name="Werner K."/>
            <person name="Samadpour M."/>
        </authorList>
    </citation>
    <scope>NUCLEOTIDE SEQUENCE [LARGE SCALE GENOMIC DNA]</scope>
    <source>
        <strain evidence="1 3">PE</strain>
    </source>
</reference>
<dbReference type="AlphaFoldDB" id="A0A1S9IE20"/>
<proteinExistence type="predicted"/>
<sequence length="188" mass="21610">MVKIPLEFIQMVENDIELVNKLIDSEADEETLKSLHMELDGKYQACIKNWDNSMYGWVKNFGFSYEFLGVSSLLYNLKIMKAKLTSYKYQINAIPNMVPDTTVNVSIDNNIDIKISFETVRSQIDNNMSLTTDETMEAKQKIDEIEEIVKSKDSKKNKWQKAKPILVWLADKSVDVGTAILPLLLKIH</sequence>
<reference evidence="2 4" key="1">
    <citation type="submission" date="2016-12" db="EMBL/GenBank/DDBJ databases">
        <title>Clostridium tepidum sp. nov., a close relative of Clostridium sporogenes and Clostridium botulinum Group I.</title>
        <authorList>
            <person name="Dobritsa A.P."/>
            <person name="Kutumbaka K.K."/>
            <person name="Werner K."/>
            <person name="Wiedmann M."/>
            <person name="Asmus A."/>
            <person name="Samadpour M."/>
        </authorList>
    </citation>
    <scope>NUCLEOTIDE SEQUENCE [LARGE SCALE GENOMIC DNA]</scope>
    <source>
        <strain evidence="2 4">IEH 97212</strain>
    </source>
</reference>
<dbReference type="EMBL" id="MRAD01000001">
    <property type="protein sequence ID" value="OOO63720.1"/>
    <property type="molecule type" value="Genomic_DNA"/>
</dbReference>
<name>A0A1S9IE20_9CLOT</name>
<evidence type="ECO:0000313" key="1">
    <source>
        <dbReference type="EMBL" id="OOO63720.1"/>
    </source>
</evidence>
<protein>
    <submittedName>
        <fullName evidence="2">Uncharacterized protein</fullName>
    </submittedName>
</protein>
<dbReference type="Proteomes" id="UP000190206">
    <property type="component" value="Unassembled WGS sequence"/>
</dbReference>
<keyword evidence="3" id="KW-1185">Reference proteome</keyword>
<dbReference type="STRING" id="1962263.BS637_01445"/>
<evidence type="ECO:0000313" key="4">
    <source>
        <dbReference type="Proteomes" id="UP000190256"/>
    </source>
</evidence>
<evidence type="ECO:0000313" key="3">
    <source>
        <dbReference type="Proteomes" id="UP000190206"/>
    </source>
</evidence>
<comment type="caution">
    <text evidence="2">The sequence shown here is derived from an EMBL/GenBank/DDBJ whole genome shotgun (WGS) entry which is preliminary data.</text>
</comment>
<accession>A0A1S9IE20</accession>
<organism evidence="2 4">
    <name type="scientific">Clostridium tepidum</name>
    <dbReference type="NCBI Taxonomy" id="1962263"/>
    <lineage>
        <taxon>Bacteria</taxon>
        <taxon>Bacillati</taxon>
        <taxon>Bacillota</taxon>
        <taxon>Clostridia</taxon>
        <taxon>Eubacteriales</taxon>
        <taxon>Clostridiaceae</taxon>
        <taxon>Clostridium</taxon>
    </lineage>
</organism>
<evidence type="ECO:0000313" key="2">
    <source>
        <dbReference type="EMBL" id="OOO68502.1"/>
    </source>
</evidence>
<dbReference type="RefSeq" id="WP_078022733.1">
    <property type="nucleotide sequence ID" value="NZ_JADPGM010000012.1"/>
</dbReference>
<gene>
    <name evidence="1" type="ORF">BS637_01445</name>
    <name evidence="2" type="ORF">BS638_05015</name>
</gene>